<dbReference type="GeneID" id="25738508"/>
<sequence length="57" mass="6539">MKVVEVDLEDRSYPIYIGQGLLNRGELLRKHVPSKRVLVVTNETIAPLYLDRAQLMS</sequence>
<accession>A0A0D2N9J1</accession>
<name>A0A0D2N9J1_9CHLO</name>
<dbReference type="Gene3D" id="3.40.50.1970">
    <property type="match status" value="1"/>
</dbReference>
<keyword evidence="2 3" id="KW-0456">Lyase</keyword>
<dbReference type="STRING" id="145388.A0A0D2N9J1"/>
<dbReference type="PANTHER" id="PTHR43622">
    <property type="entry name" value="3-DEHYDROQUINATE SYNTHASE"/>
    <property type="match status" value="1"/>
</dbReference>
<proteinExistence type="predicted"/>
<dbReference type="InterPro" id="IPR050071">
    <property type="entry name" value="Dehydroquinate_synthase"/>
</dbReference>
<dbReference type="SUPFAM" id="SSF56796">
    <property type="entry name" value="Dehydroquinate synthase-like"/>
    <property type="match status" value="1"/>
</dbReference>
<dbReference type="EMBL" id="KK101074">
    <property type="protein sequence ID" value="KIZ02321.1"/>
    <property type="molecule type" value="Genomic_DNA"/>
</dbReference>
<dbReference type="GO" id="GO:0009073">
    <property type="term" value="P:aromatic amino acid family biosynthetic process"/>
    <property type="evidence" value="ECO:0007669"/>
    <property type="project" value="TreeGrafter"/>
</dbReference>
<dbReference type="Proteomes" id="UP000054498">
    <property type="component" value="Unassembled WGS sequence"/>
</dbReference>
<keyword evidence="1" id="KW-0520">NAD</keyword>
<reference evidence="3 4" key="1">
    <citation type="journal article" date="2013" name="BMC Genomics">
        <title>Reconstruction of the lipid metabolism for the microalga Monoraphidium neglectum from its genome sequence reveals characteristics suitable for biofuel production.</title>
        <authorList>
            <person name="Bogen C."/>
            <person name="Al-Dilaimi A."/>
            <person name="Albersmeier A."/>
            <person name="Wichmann J."/>
            <person name="Grundmann M."/>
            <person name="Rupp O."/>
            <person name="Lauersen K.J."/>
            <person name="Blifernez-Klassen O."/>
            <person name="Kalinowski J."/>
            <person name="Goesmann A."/>
            <person name="Mussgnug J.H."/>
            <person name="Kruse O."/>
        </authorList>
    </citation>
    <scope>NUCLEOTIDE SEQUENCE [LARGE SCALE GENOMIC DNA]</scope>
    <source>
        <strain evidence="3 4">SAG 48.87</strain>
    </source>
</reference>
<gene>
    <name evidence="3" type="ORF">MNEG_5631</name>
</gene>
<keyword evidence="4" id="KW-1185">Reference proteome</keyword>
<evidence type="ECO:0000256" key="1">
    <source>
        <dbReference type="ARBA" id="ARBA00023027"/>
    </source>
</evidence>
<dbReference type="EC" id="4.2.3.4" evidence="3"/>
<evidence type="ECO:0000313" key="3">
    <source>
        <dbReference type="EMBL" id="KIZ02321.1"/>
    </source>
</evidence>
<dbReference type="OrthoDB" id="197068at2759"/>
<evidence type="ECO:0000313" key="4">
    <source>
        <dbReference type="Proteomes" id="UP000054498"/>
    </source>
</evidence>
<dbReference type="RefSeq" id="XP_013901340.1">
    <property type="nucleotide sequence ID" value="XM_014045886.1"/>
</dbReference>
<organism evidence="3 4">
    <name type="scientific">Monoraphidium neglectum</name>
    <dbReference type="NCBI Taxonomy" id="145388"/>
    <lineage>
        <taxon>Eukaryota</taxon>
        <taxon>Viridiplantae</taxon>
        <taxon>Chlorophyta</taxon>
        <taxon>core chlorophytes</taxon>
        <taxon>Chlorophyceae</taxon>
        <taxon>CS clade</taxon>
        <taxon>Sphaeropleales</taxon>
        <taxon>Selenastraceae</taxon>
        <taxon>Monoraphidium</taxon>
    </lineage>
</organism>
<dbReference type="GO" id="GO:0003856">
    <property type="term" value="F:3-dehydroquinate synthase activity"/>
    <property type="evidence" value="ECO:0007669"/>
    <property type="project" value="UniProtKB-EC"/>
</dbReference>
<protein>
    <submittedName>
        <fullName evidence="3">3-dehydroquinate synthase</fullName>
        <ecNumber evidence="3">4.2.3.4</ecNumber>
    </submittedName>
</protein>
<dbReference type="PANTHER" id="PTHR43622:SF7">
    <property type="entry name" value="3-DEHYDROQUINATE SYNTHASE, CHLOROPLASTIC"/>
    <property type="match status" value="1"/>
</dbReference>
<evidence type="ECO:0000256" key="2">
    <source>
        <dbReference type="ARBA" id="ARBA00023239"/>
    </source>
</evidence>
<dbReference type="AlphaFoldDB" id="A0A0D2N9J1"/>
<dbReference type="KEGG" id="mng:MNEG_5631"/>